<dbReference type="OrthoDB" id="5529162at2759"/>
<dbReference type="Pfam" id="PF24312">
    <property type="entry name" value="Ig-like_POM152"/>
    <property type="match status" value="2"/>
</dbReference>
<feature type="transmembrane region" description="Helical" evidence="2">
    <location>
        <begin position="98"/>
        <end position="119"/>
    </location>
</feature>
<evidence type="ECO:0008006" key="10">
    <source>
        <dbReference type="Google" id="ProtNLM"/>
    </source>
</evidence>
<evidence type="ECO:0000313" key="8">
    <source>
        <dbReference type="EMBL" id="PWN88247.1"/>
    </source>
</evidence>
<dbReference type="PANTHER" id="PTHR28206:SF1">
    <property type="entry name" value="NUCLEOPORIN POM152"/>
    <property type="match status" value="1"/>
</dbReference>
<dbReference type="STRING" id="215250.A0A316YFQ2"/>
<protein>
    <recommendedName>
        <fullName evidence="10">Nucleoporin Pom152</fullName>
    </recommendedName>
</protein>
<evidence type="ECO:0000256" key="1">
    <source>
        <dbReference type="SAM" id="MobiDB-lite"/>
    </source>
</evidence>
<evidence type="ECO:0000256" key="2">
    <source>
        <dbReference type="SAM" id="Phobius"/>
    </source>
</evidence>
<keyword evidence="2" id="KW-0472">Membrane</keyword>
<dbReference type="Proteomes" id="UP000245768">
    <property type="component" value="Unassembled WGS sequence"/>
</dbReference>
<dbReference type="InterPro" id="IPR056544">
    <property type="entry name" value="Ig_POM152"/>
</dbReference>
<dbReference type="FunCoup" id="A0A316YFQ2">
    <property type="interactions" value="64"/>
</dbReference>
<feature type="region of interest" description="Disordered" evidence="1">
    <location>
        <begin position="1089"/>
        <end position="1163"/>
    </location>
</feature>
<feature type="region of interest" description="Disordered" evidence="1">
    <location>
        <begin position="303"/>
        <end position="347"/>
    </location>
</feature>
<dbReference type="Pfam" id="PF24527">
    <property type="entry name" value="Ig-like_Pom152_9"/>
    <property type="match status" value="1"/>
</dbReference>
<accession>A0A316YFQ2</accession>
<dbReference type="GO" id="GO:0017056">
    <property type="term" value="F:structural constituent of nuclear pore"/>
    <property type="evidence" value="ECO:0007669"/>
    <property type="project" value="InterPro"/>
</dbReference>
<feature type="domain" description="Nucleoporin POM152 first Ig-like" evidence="6">
    <location>
        <begin position="221"/>
        <end position="387"/>
    </location>
</feature>
<dbReference type="InterPro" id="IPR056542">
    <property type="entry name" value="Ig-like_POM152_1st"/>
</dbReference>
<proteinExistence type="predicted"/>
<feature type="domain" description="Nucleoporin POM152 immunoglobulin-like" evidence="3">
    <location>
        <begin position="656"/>
        <end position="759"/>
    </location>
</feature>
<keyword evidence="2" id="KW-1133">Transmembrane helix</keyword>
<dbReference type="InParanoid" id="A0A316YFQ2"/>
<evidence type="ECO:0000313" key="9">
    <source>
        <dbReference type="Proteomes" id="UP000245768"/>
    </source>
</evidence>
<dbReference type="GO" id="GO:0070762">
    <property type="term" value="C:nuclear pore transmembrane ring"/>
    <property type="evidence" value="ECO:0007669"/>
    <property type="project" value="TreeGrafter"/>
</dbReference>
<evidence type="ECO:0000259" key="7">
    <source>
        <dbReference type="Pfam" id="PF24527"/>
    </source>
</evidence>
<name>A0A316YFQ2_9BASI</name>
<evidence type="ECO:0000259" key="4">
    <source>
        <dbReference type="Pfam" id="PF24097"/>
    </source>
</evidence>
<feature type="compositionally biased region" description="Low complexity" evidence="1">
    <location>
        <begin position="329"/>
        <end position="341"/>
    </location>
</feature>
<feature type="domain" description="Nucleoporin POM152 Ig-like" evidence="5">
    <location>
        <begin position="554"/>
        <end position="648"/>
    </location>
</feature>
<gene>
    <name evidence="8" type="ORF">FA10DRAFT_268452</name>
</gene>
<reference evidence="8" key="1">
    <citation type="journal article" date="2018" name="Mol. Biol. Evol.">
        <title>Broad Genomic Sampling Reveals a Smut Pathogenic Ancestry of the Fungal Clade Ustilaginomycotina.</title>
        <authorList>
            <person name="Kijpornyongpan T."/>
            <person name="Mondo S.J."/>
            <person name="Barry K."/>
            <person name="Sandor L."/>
            <person name="Lee J."/>
            <person name="Lipzen A."/>
            <person name="Pangilinan J."/>
            <person name="LaButti K."/>
            <person name="Hainaut M."/>
            <person name="Henrissat B."/>
            <person name="Grigoriev I.V."/>
            <person name="Spatafora J.W."/>
            <person name="Aime M.C."/>
        </authorList>
    </citation>
    <scope>NUCLEOTIDE SEQUENCE [LARGE SCALE GENOMIC DNA]</scope>
    <source>
        <strain evidence="8">MCA 4198</strain>
    </source>
</reference>
<keyword evidence="2" id="KW-0812">Transmembrane</keyword>
<dbReference type="InterPro" id="IPR037701">
    <property type="entry name" value="Pom152"/>
</dbReference>
<keyword evidence="9" id="KW-1185">Reference proteome</keyword>
<feature type="domain" description="Nucleoporin POM152 Ig-like" evidence="5">
    <location>
        <begin position="881"/>
        <end position="965"/>
    </location>
</feature>
<dbReference type="InterPro" id="IPR056543">
    <property type="entry name" value="Ig-like_POM152_9th"/>
</dbReference>
<feature type="domain" description="Nucleoporin POM152 ninth Ig-like" evidence="7">
    <location>
        <begin position="1284"/>
        <end position="1357"/>
    </location>
</feature>
<feature type="compositionally biased region" description="Polar residues" evidence="1">
    <location>
        <begin position="1149"/>
        <end position="1163"/>
    </location>
</feature>
<feature type="region of interest" description="Disordered" evidence="1">
    <location>
        <begin position="199"/>
        <end position="221"/>
    </location>
</feature>
<dbReference type="GO" id="GO:0006606">
    <property type="term" value="P:protein import into nucleus"/>
    <property type="evidence" value="ECO:0007669"/>
    <property type="project" value="TreeGrafter"/>
</dbReference>
<dbReference type="Pfam" id="PF23664">
    <property type="entry name" value="Ig_Pom152"/>
    <property type="match status" value="1"/>
</dbReference>
<evidence type="ECO:0000259" key="3">
    <source>
        <dbReference type="Pfam" id="PF23664"/>
    </source>
</evidence>
<dbReference type="Pfam" id="PF24519">
    <property type="entry name" value="Ig-like_Pom152_1"/>
    <property type="match status" value="1"/>
</dbReference>
<dbReference type="EMBL" id="KZ819638">
    <property type="protein sequence ID" value="PWN88247.1"/>
    <property type="molecule type" value="Genomic_DNA"/>
</dbReference>
<dbReference type="GO" id="GO:0006999">
    <property type="term" value="P:nuclear pore organization"/>
    <property type="evidence" value="ECO:0007669"/>
    <property type="project" value="TreeGrafter"/>
</dbReference>
<organism evidence="8 9">
    <name type="scientific">Acaromyces ingoldii</name>
    <dbReference type="NCBI Taxonomy" id="215250"/>
    <lineage>
        <taxon>Eukaryota</taxon>
        <taxon>Fungi</taxon>
        <taxon>Dikarya</taxon>
        <taxon>Basidiomycota</taxon>
        <taxon>Ustilaginomycotina</taxon>
        <taxon>Exobasidiomycetes</taxon>
        <taxon>Exobasidiales</taxon>
        <taxon>Cryptobasidiaceae</taxon>
        <taxon>Acaromyces</taxon>
    </lineage>
</organism>
<feature type="compositionally biased region" description="Low complexity" evidence="1">
    <location>
        <begin position="1109"/>
        <end position="1119"/>
    </location>
</feature>
<dbReference type="RefSeq" id="XP_025375445.1">
    <property type="nucleotide sequence ID" value="XM_025522339.1"/>
</dbReference>
<feature type="transmembrane region" description="Helical" evidence="2">
    <location>
        <begin position="66"/>
        <end position="86"/>
    </location>
</feature>
<evidence type="ECO:0000259" key="6">
    <source>
        <dbReference type="Pfam" id="PF24519"/>
    </source>
</evidence>
<sequence>MSAPATPKQGEKRPSQPSLPATAGPLISLSFIDAPTQRVYAASIFVALQTYKVVQLLSFIFSPSLFSLLGTFVLIDLAFVAVVSRLRIPRLDLSRAKWTIVFGLLASTDWIVLGGWRVLLSSLTYVPLLGWLGGALLGSWSDAFNRQVAISEHRVSIRDLIRPTSHIFGQHTIHILPYSTATLSPAYLSVQSADGGASDGKGKLASSSSSSSSSSSTRSSPLSSCFCLDPSNPKAELSIPLVFNNTEPQFVSYSVTPFDGSAPLVFNVTIPRGALTRLGEANKEWQRARGEDELDLELDDLDDYQQASSGGGAGNRGSELVRRDKHHQQQQQQQQQQHQQQPHAKAGATNEATLFHLPIKNVGRVRLERVLDKNRFDARLSKSEIMIVECPSAAFIDGTRAASAPKGRKTDMCPGDEASLDVRVRGLAPLRLHYTRQSSLRRGKEPLSISHISSHHHASPLVAPEGSSIDAAQHLSVALRGAPSKVDQSFSWAQARDVDLPLTLQLSGPGIYEYELESVSDACGNSFDAVAAASSPRTKLTPQSRSRTVEVHPRPSVQLRGCTSADPIKLLKGKGAKEVEVQLNVNDADGGPWSAQVRFDGEDAASSWRKNVTINSSDSRAKLPIERPGTYTLEGVNGRYCAGDVGAPWICSAVEVQPPTAMIEFDSIQDHCAGPVGVKALAVLSGTPPFRLAYTVQTKGRAPVAQERYIERTRDEIEFRPSQEGEVTYTFTGLSDANYRERIALDGPKFTQSLHPIAKARFAGSSSTDGSGSLVVQSCEGDRAQAQVLLEGTGPFELVYSVRDSSIASSGKSKDKTRKSMEQHRVKDIQTDRYLLDVELPSALAREGGRATISLVSIKDAKGCERALTTDDLNIDVRRTRPTVGFAAGGQLATSSILEGGSVDVPIRLTGEAPWKVKYTGPEEGSKAQEVTVQRPEGILRFSQAGSYRIVGVTDRHCPGEIATDKAAHTVSVRPRPSARFLLESIPGLSNESATLVRPPVCVGVPDAVEVGLAGQFPVRLTYSHQPPNGKSKQSDTFSSAQDVATIQLDTSRWGEHTYELEDIGDAIYRESARLKGGRMLKQQVHPLPQASFSKESQRGAAHGQALIKKGSGSSANGKGQDRPTFCVGDTLSQNGKGDGTNQDRRSSSKGGETSSTLPKLSLSGTPPFEVEVAIYDDASSITAPRFKIHKAGLSASEVELGSLMDLDAFTFDRTGRWNAEVVRVKDGNGCEFSYVDQAGSTAAPGKQEEEDDGIVARAGGAVGRGQQPSQGGGLEIDVVETASIVSVGTRTDYCIGESVDYILQGRPPWRVNYRFDGRQSQAVVRDVGGLFSRVAEQAGVLDIEEVAPFQQANYRCGVRFEEGEERRRRLQKVVHPLPTVKVHGGMHFVEDLREGSQAEIVFTLQGTPPFAFTYQRTQPADTVRRPRVLETHTVTGIETDRYSLWTSKEGTWSVTWLQDRWCSVSLDDVGNMKGQGVGSNDDGSGGRQRRRLTR</sequence>
<dbReference type="PANTHER" id="PTHR28206">
    <property type="entry name" value="NUCLEOPORIN POM152"/>
    <property type="match status" value="1"/>
</dbReference>
<feature type="region of interest" description="Disordered" evidence="1">
    <location>
        <begin position="1473"/>
        <end position="1495"/>
    </location>
</feature>
<dbReference type="InterPro" id="IPR056541">
    <property type="entry name" value="Ig-like_POM152"/>
</dbReference>
<feature type="compositionally biased region" description="Low complexity" evidence="1">
    <location>
        <begin position="206"/>
        <end position="221"/>
    </location>
</feature>
<dbReference type="InterPro" id="IPR056540">
    <property type="entry name" value="TMD_POM152"/>
</dbReference>
<evidence type="ECO:0000259" key="5">
    <source>
        <dbReference type="Pfam" id="PF24312"/>
    </source>
</evidence>
<dbReference type="GeneID" id="37044255"/>
<feature type="domain" description="Nucleoporin POM152 N-terminal transmembrane" evidence="4">
    <location>
        <begin position="33"/>
        <end position="116"/>
    </location>
</feature>
<dbReference type="Pfam" id="PF24097">
    <property type="entry name" value="TMD_POM152"/>
    <property type="match status" value="1"/>
</dbReference>